<comment type="caution">
    <text evidence="5">The sequence shown here is derived from an EMBL/GenBank/DDBJ whole genome shotgun (WGS) entry which is preliminary data.</text>
</comment>
<dbReference type="SUPFAM" id="SSF51445">
    <property type="entry name" value="(Trans)glycosidases"/>
    <property type="match status" value="1"/>
</dbReference>
<evidence type="ECO:0008006" key="7">
    <source>
        <dbReference type="Google" id="ProtNLM"/>
    </source>
</evidence>
<evidence type="ECO:0000256" key="3">
    <source>
        <dbReference type="ARBA" id="ARBA00023295"/>
    </source>
</evidence>
<dbReference type="AlphaFoldDB" id="A0AAP0RUB3"/>
<dbReference type="PANTHER" id="PTHR32227">
    <property type="entry name" value="GLUCAN ENDO-1,3-BETA-GLUCOSIDASE BG1-RELATED-RELATED"/>
    <property type="match status" value="1"/>
</dbReference>
<name>A0AAP0RUB3_LIQFO</name>
<keyword evidence="3" id="KW-0326">Glycosidase</keyword>
<dbReference type="GO" id="GO:0005975">
    <property type="term" value="P:carbohydrate metabolic process"/>
    <property type="evidence" value="ECO:0007669"/>
    <property type="project" value="InterPro"/>
</dbReference>
<gene>
    <name evidence="5" type="ORF">L1049_023373</name>
</gene>
<dbReference type="GO" id="GO:0004553">
    <property type="term" value="F:hydrolase activity, hydrolyzing O-glycosyl compounds"/>
    <property type="evidence" value="ECO:0007669"/>
    <property type="project" value="InterPro"/>
</dbReference>
<dbReference type="Gene3D" id="3.20.20.80">
    <property type="entry name" value="Glycosidases"/>
    <property type="match status" value="1"/>
</dbReference>
<reference evidence="5 6" key="1">
    <citation type="journal article" date="2024" name="Plant J.">
        <title>Genome sequences and population genomics reveal climatic adaptation and genomic divergence between two closely related sweetgum species.</title>
        <authorList>
            <person name="Xu W.Q."/>
            <person name="Ren C.Q."/>
            <person name="Zhang X.Y."/>
            <person name="Comes H.P."/>
            <person name="Liu X.H."/>
            <person name="Li Y.G."/>
            <person name="Kettle C.J."/>
            <person name="Jalonen R."/>
            <person name="Gaisberger H."/>
            <person name="Ma Y.Z."/>
            <person name="Qiu Y.X."/>
        </authorList>
    </citation>
    <scope>NUCLEOTIDE SEQUENCE [LARGE SCALE GENOMIC DNA]</scope>
    <source>
        <strain evidence="5">Hangzhou</strain>
    </source>
</reference>
<proteinExistence type="inferred from homology"/>
<evidence type="ECO:0000313" key="5">
    <source>
        <dbReference type="EMBL" id="KAK9284204.1"/>
    </source>
</evidence>
<dbReference type="InterPro" id="IPR017853">
    <property type="entry name" value="GH"/>
</dbReference>
<evidence type="ECO:0000256" key="1">
    <source>
        <dbReference type="ARBA" id="ARBA00008773"/>
    </source>
</evidence>
<evidence type="ECO:0000313" key="6">
    <source>
        <dbReference type="Proteomes" id="UP001415857"/>
    </source>
</evidence>
<dbReference type="Proteomes" id="UP001415857">
    <property type="component" value="Unassembled WGS sequence"/>
</dbReference>
<keyword evidence="2" id="KW-0378">Hydrolase</keyword>
<protein>
    <recommendedName>
        <fullName evidence="7">Glucan endo-1,3-beta-D-glucosidase</fullName>
    </recommendedName>
</protein>
<accession>A0AAP0RUB3</accession>
<dbReference type="Pfam" id="PF00332">
    <property type="entry name" value="Glyco_hydro_17"/>
    <property type="match status" value="1"/>
</dbReference>
<dbReference type="InterPro" id="IPR000490">
    <property type="entry name" value="Glyco_hydro_17"/>
</dbReference>
<organism evidence="5 6">
    <name type="scientific">Liquidambar formosana</name>
    <name type="common">Formosan gum</name>
    <dbReference type="NCBI Taxonomy" id="63359"/>
    <lineage>
        <taxon>Eukaryota</taxon>
        <taxon>Viridiplantae</taxon>
        <taxon>Streptophyta</taxon>
        <taxon>Embryophyta</taxon>
        <taxon>Tracheophyta</taxon>
        <taxon>Spermatophyta</taxon>
        <taxon>Magnoliopsida</taxon>
        <taxon>eudicotyledons</taxon>
        <taxon>Gunneridae</taxon>
        <taxon>Pentapetalae</taxon>
        <taxon>Saxifragales</taxon>
        <taxon>Altingiaceae</taxon>
        <taxon>Liquidambar</taxon>
    </lineage>
</organism>
<keyword evidence="6" id="KW-1185">Reference proteome</keyword>
<evidence type="ECO:0000256" key="2">
    <source>
        <dbReference type="ARBA" id="ARBA00022801"/>
    </source>
</evidence>
<dbReference type="EMBL" id="JBBPBK010000005">
    <property type="protein sequence ID" value="KAK9284204.1"/>
    <property type="molecule type" value="Genomic_DNA"/>
</dbReference>
<dbReference type="InterPro" id="IPR044965">
    <property type="entry name" value="Glyco_hydro_17_plant"/>
</dbReference>
<sequence>MSVFQSVLSFSDPPSISQSSVAAIAILKRIIPFLDANKYPLLVHAFPYLTYVAEPSRVRLDYALFNTTDVVVRDGNLGYKNLFDAMVDSVYWA</sequence>
<evidence type="ECO:0000256" key="4">
    <source>
        <dbReference type="RuleBase" id="RU004335"/>
    </source>
</evidence>
<comment type="similarity">
    <text evidence="1 4">Belongs to the glycosyl hydrolase 17 family.</text>
</comment>